<evidence type="ECO:0000313" key="2">
    <source>
        <dbReference type="EMBL" id="QHN76964.1"/>
    </source>
</evidence>
<evidence type="ECO:0000256" key="1">
    <source>
        <dbReference type="SAM" id="MobiDB-lite"/>
    </source>
</evidence>
<dbReference type="Proteomes" id="UP000464620">
    <property type="component" value="Chromosome B09"/>
</dbReference>
<dbReference type="EMBL" id="CP031001">
    <property type="protein sequence ID" value="QHN76964.1"/>
    <property type="molecule type" value="Genomic_DNA"/>
</dbReference>
<feature type="region of interest" description="Disordered" evidence="1">
    <location>
        <begin position="1"/>
        <end position="21"/>
    </location>
</feature>
<gene>
    <name evidence="2" type="ORF">DS421_19g648550</name>
</gene>
<proteinExistence type="predicted"/>
<name>A0A6B9V7L2_ARAHY</name>
<protein>
    <submittedName>
        <fullName evidence="2">Uncharacterized protein</fullName>
    </submittedName>
</protein>
<organism evidence="2 3">
    <name type="scientific">Arachis hypogaea</name>
    <name type="common">Peanut</name>
    <dbReference type="NCBI Taxonomy" id="3818"/>
    <lineage>
        <taxon>Eukaryota</taxon>
        <taxon>Viridiplantae</taxon>
        <taxon>Streptophyta</taxon>
        <taxon>Embryophyta</taxon>
        <taxon>Tracheophyta</taxon>
        <taxon>Spermatophyta</taxon>
        <taxon>Magnoliopsida</taxon>
        <taxon>eudicotyledons</taxon>
        <taxon>Gunneridae</taxon>
        <taxon>Pentapetalae</taxon>
        <taxon>rosids</taxon>
        <taxon>fabids</taxon>
        <taxon>Fabales</taxon>
        <taxon>Fabaceae</taxon>
        <taxon>Papilionoideae</taxon>
        <taxon>50 kb inversion clade</taxon>
        <taxon>dalbergioids sensu lato</taxon>
        <taxon>Dalbergieae</taxon>
        <taxon>Pterocarpus clade</taxon>
        <taxon>Arachis</taxon>
    </lineage>
</organism>
<evidence type="ECO:0000313" key="3">
    <source>
        <dbReference type="Proteomes" id="UP000464620"/>
    </source>
</evidence>
<feature type="compositionally biased region" description="Polar residues" evidence="1">
    <location>
        <begin position="1"/>
        <end position="12"/>
    </location>
</feature>
<reference evidence="2 3" key="1">
    <citation type="submission" date="2020-01" db="EMBL/GenBank/DDBJ databases">
        <title>Genome sequence of Arachis hypogaea, cultivar Shitouqi.</title>
        <authorList>
            <person name="Zhuang W."/>
            <person name="Chen H."/>
            <person name="Varshney R."/>
            <person name="Wang D."/>
            <person name="Ming R."/>
        </authorList>
    </citation>
    <scope>NUCLEOTIDE SEQUENCE [LARGE SCALE GENOMIC DNA]</scope>
    <source>
        <tissue evidence="2">Young leaf</tissue>
    </source>
</reference>
<dbReference type="AlphaFoldDB" id="A0A6B9V7L2"/>
<sequence length="54" mass="6185">MKQKPIASNNKNVLGHRGEHSPEHIARTCITVQILGMTRSVYMESNKKKKEYVC</sequence>
<accession>A0A6B9V7L2</accession>